<dbReference type="EC" id="2.3.1.28" evidence="2"/>
<accession>A0A917Z8J5</accession>
<dbReference type="SUPFAM" id="SSF51161">
    <property type="entry name" value="Trimeric LpxA-like enzymes"/>
    <property type="match status" value="1"/>
</dbReference>
<dbReference type="InterPro" id="IPR001451">
    <property type="entry name" value="Hexapep"/>
</dbReference>
<dbReference type="GO" id="GO:0046677">
    <property type="term" value="P:response to antibiotic"/>
    <property type="evidence" value="ECO:0007669"/>
    <property type="project" value="UniProtKB-KW"/>
</dbReference>
<keyword evidence="5" id="KW-0046">Antibiotic resistance</keyword>
<dbReference type="Proteomes" id="UP000599578">
    <property type="component" value="Unassembled WGS sequence"/>
</dbReference>
<evidence type="ECO:0000256" key="4">
    <source>
        <dbReference type="ARBA" id="ARBA00022679"/>
    </source>
</evidence>
<dbReference type="RefSeq" id="WP_188858750.1">
    <property type="nucleotide sequence ID" value="NZ_BMLT01000002.1"/>
</dbReference>
<name>A0A917Z8J5_9GAMM</name>
<dbReference type="EMBL" id="BMLT01000002">
    <property type="protein sequence ID" value="GGO78012.1"/>
    <property type="molecule type" value="Genomic_DNA"/>
</dbReference>
<dbReference type="Pfam" id="PF14602">
    <property type="entry name" value="Hexapep_2"/>
    <property type="match status" value="1"/>
</dbReference>
<evidence type="ECO:0000256" key="7">
    <source>
        <dbReference type="ARBA" id="ARBA00047633"/>
    </source>
</evidence>
<keyword evidence="9" id="KW-1185">Reference proteome</keyword>
<comment type="catalytic activity">
    <reaction evidence="7">
        <text>chloramphenicol + acetyl-CoA = chloramphenicol 3-acetate + CoA</text>
        <dbReference type="Rhea" id="RHEA:18421"/>
        <dbReference type="ChEBI" id="CHEBI:16730"/>
        <dbReference type="ChEBI" id="CHEBI:17698"/>
        <dbReference type="ChEBI" id="CHEBI:57287"/>
        <dbReference type="ChEBI" id="CHEBI:57288"/>
        <dbReference type="EC" id="2.3.1.28"/>
    </reaction>
</comment>
<evidence type="ECO:0000256" key="6">
    <source>
        <dbReference type="ARBA" id="ARBA00023315"/>
    </source>
</evidence>
<dbReference type="PANTHER" id="PTHR43300">
    <property type="entry name" value="ACETYLTRANSFERASE"/>
    <property type="match status" value="1"/>
</dbReference>
<comment type="similarity">
    <text evidence="1">Belongs to the transferase hexapeptide repeat family.</text>
</comment>
<protein>
    <recommendedName>
        <fullName evidence="3">Chloramphenicol acetyltransferase</fullName>
        <ecNumber evidence="2">2.3.1.28</ecNumber>
    </recommendedName>
</protein>
<proteinExistence type="inferred from homology"/>
<dbReference type="GO" id="GO:0008811">
    <property type="term" value="F:chloramphenicol O-acetyltransferase activity"/>
    <property type="evidence" value="ECO:0007669"/>
    <property type="project" value="UniProtKB-EC"/>
</dbReference>
<evidence type="ECO:0000256" key="1">
    <source>
        <dbReference type="ARBA" id="ARBA00007274"/>
    </source>
</evidence>
<dbReference type="InterPro" id="IPR011004">
    <property type="entry name" value="Trimer_LpxA-like_sf"/>
</dbReference>
<dbReference type="Gene3D" id="2.160.10.10">
    <property type="entry name" value="Hexapeptide repeat proteins"/>
    <property type="match status" value="1"/>
</dbReference>
<keyword evidence="6" id="KW-0012">Acyltransferase</keyword>
<evidence type="ECO:0000313" key="9">
    <source>
        <dbReference type="Proteomes" id="UP000599578"/>
    </source>
</evidence>
<dbReference type="PANTHER" id="PTHR43300:SF12">
    <property type="entry name" value="CHLORAMPHENICOL ACETYLTRANSFERASE"/>
    <property type="match status" value="1"/>
</dbReference>
<evidence type="ECO:0000256" key="2">
    <source>
        <dbReference type="ARBA" id="ARBA00013235"/>
    </source>
</evidence>
<dbReference type="AlphaFoldDB" id="A0A917Z8J5"/>
<dbReference type="InterPro" id="IPR050179">
    <property type="entry name" value="Trans_hexapeptide_repeat"/>
</dbReference>
<dbReference type="Pfam" id="PF00132">
    <property type="entry name" value="Hexapep"/>
    <property type="match status" value="1"/>
</dbReference>
<reference evidence="8 9" key="1">
    <citation type="journal article" date="2014" name="Int. J. Syst. Evol. Microbiol.">
        <title>Complete genome sequence of Corynebacterium casei LMG S-19264T (=DSM 44701T), isolated from a smear-ripened cheese.</title>
        <authorList>
            <consortium name="US DOE Joint Genome Institute (JGI-PGF)"/>
            <person name="Walter F."/>
            <person name="Albersmeier A."/>
            <person name="Kalinowski J."/>
            <person name="Ruckert C."/>
        </authorList>
    </citation>
    <scope>NUCLEOTIDE SEQUENCE [LARGE SCALE GENOMIC DNA]</scope>
    <source>
        <strain evidence="8 9">CGMCC 1.7286</strain>
    </source>
</reference>
<evidence type="ECO:0000256" key="3">
    <source>
        <dbReference type="ARBA" id="ARBA00020291"/>
    </source>
</evidence>
<comment type="caution">
    <text evidence="8">The sequence shown here is derived from an EMBL/GenBank/DDBJ whole genome shotgun (WGS) entry which is preliminary data.</text>
</comment>
<evidence type="ECO:0000313" key="8">
    <source>
        <dbReference type="EMBL" id="GGO78012.1"/>
    </source>
</evidence>
<organism evidence="8 9">
    <name type="scientific">Marinobacterium nitratireducens</name>
    <dbReference type="NCBI Taxonomy" id="518897"/>
    <lineage>
        <taxon>Bacteria</taxon>
        <taxon>Pseudomonadati</taxon>
        <taxon>Pseudomonadota</taxon>
        <taxon>Gammaproteobacteria</taxon>
        <taxon>Oceanospirillales</taxon>
        <taxon>Oceanospirillaceae</taxon>
        <taxon>Marinobacterium</taxon>
    </lineage>
</organism>
<dbReference type="CDD" id="cd04647">
    <property type="entry name" value="LbH_MAT_like"/>
    <property type="match status" value="1"/>
</dbReference>
<gene>
    <name evidence="8" type="ORF">GCM10011348_08890</name>
</gene>
<sequence length="190" mass="20937">MAYYTDDQLKRMGFKSVGKNVKISDKASIYDVEKIEIGDNSRIDDFCVVSGSLTIGHNVFIGAMCLIAGGEKGIRMEDFSTLSYQVKVFTQSDDYSGETLTNSTVPKKYKSEKKQAVRLGRHVIVGAGATVFPGVDVADGCSIGAMSLVTKSTDEWGVYVGTPARRLKDRKKDLLELEQQYLKEIKNDSL</sequence>
<keyword evidence="4" id="KW-0808">Transferase</keyword>
<evidence type="ECO:0000256" key="5">
    <source>
        <dbReference type="ARBA" id="ARBA00023251"/>
    </source>
</evidence>